<feature type="domain" description="YCII-related" evidence="2">
    <location>
        <begin position="1"/>
        <end position="88"/>
    </location>
</feature>
<dbReference type="AlphaFoldDB" id="A0A9X1NP25"/>
<comment type="caution">
    <text evidence="3">The sequence shown here is derived from an EMBL/GenBank/DDBJ whole genome shotgun (WGS) entry which is preliminary data.</text>
</comment>
<dbReference type="EMBL" id="JAJOZR010000001">
    <property type="protein sequence ID" value="MCD7107414.1"/>
    <property type="molecule type" value="Genomic_DNA"/>
</dbReference>
<comment type="similarity">
    <text evidence="1">Belongs to the YciI family.</text>
</comment>
<evidence type="ECO:0000259" key="2">
    <source>
        <dbReference type="Pfam" id="PF03795"/>
    </source>
</evidence>
<evidence type="ECO:0000313" key="4">
    <source>
        <dbReference type="Proteomes" id="UP001139089"/>
    </source>
</evidence>
<dbReference type="RefSeq" id="WP_231811176.1">
    <property type="nucleotide sequence ID" value="NZ_JAJOZR010000001.1"/>
</dbReference>
<dbReference type="InterPro" id="IPR051807">
    <property type="entry name" value="Sec-metab_biosynth-assoc"/>
</dbReference>
<protein>
    <submittedName>
        <fullName evidence="3">YciI family protein</fullName>
    </submittedName>
</protein>
<dbReference type="InterPro" id="IPR005545">
    <property type="entry name" value="YCII"/>
</dbReference>
<name>A0A9X1NP25_9HYPH</name>
<proteinExistence type="inferred from homology"/>
<dbReference type="SUPFAM" id="SSF54909">
    <property type="entry name" value="Dimeric alpha+beta barrel"/>
    <property type="match status" value="1"/>
</dbReference>
<dbReference type="InterPro" id="IPR011008">
    <property type="entry name" value="Dimeric_a/b-barrel"/>
</dbReference>
<dbReference type="PANTHER" id="PTHR33606:SF3">
    <property type="entry name" value="PROTEIN YCII"/>
    <property type="match status" value="1"/>
</dbReference>
<dbReference type="Proteomes" id="UP001139089">
    <property type="component" value="Unassembled WGS sequence"/>
</dbReference>
<dbReference type="Pfam" id="PF03795">
    <property type="entry name" value="YCII"/>
    <property type="match status" value="1"/>
</dbReference>
<dbReference type="Gene3D" id="3.30.70.1060">
    <property type="entry name" value="Dimeric alpha+beta barrel"/>
    <property type="match status" value="1"/>
</dbReference>
<dbReference type="PANTHER" id="PTHR33606">
    <property type="entry name" value="PROTEIN YCII"/>
    <property type="match status" value="1"/>
</dbReference>
<reference evidence="3" key="1">
    <citation type="submission" date="2021-12" db="EMBL/GenBank/DDBJ databases">
        <authorList>
            <person name="Li Y."/>
        </authorList>
    </citation>
    <scope>NUCLEOTIDE SEQUENCE</scope>
    <source>
        <strain evidence="3">DKSPLA3</strain>
    </source>
</reference>
<gene>
    <name evidence="3" type="ORF">LRX75_00040</name>
</gene>
<evidence type="ECO:0000256" key="1">
    <source>
        <dbReference type="ARBA" id="ARBA00007689"/>
    </source>
</evidence>
<evidence type="ECO:0000313" key="3">
    <source>
        <dbReference type="EMBL" id="MCD7107414.1"/>
    </source>
</evidence>
<organism evidence="3 4">
    <name type="scientific">Rhizobium quercicola</name>
    <dbReference type="NCBI Taxonomy" id="2901226"/>
    <lineage>
        <taxon>Bacteria</taxon>
        <taxon>Pseudomonadati</taxon>
        <taxon>Pseudomonadota</taxon>
        <taxon>Alphaproteobacteria</taxon>
        <taxon>Hyphomicrobiales</taxon>
        <taxon>Rhizobiaceae</taxon>
        <taxon>Rhizobium/Agrobacterium group</taxon>
        <taxon>Rhizobium</taxon>
    </lineage>
</organism>
<sequence>MHFIVHCLDHPDAVEKRLANYDAHKAYLGAGKTKTVISGPLLADDHETMIGSLFLFEADTREEIVAFNKADPFTSAGVWKSVNIHPFSKRVDNR</sequence>
<accession>A0A9X1NP25</accession>
<keyword evidence="4" id="KW-1185">Reference proteome</keyword>